<proteinExistence type="inferred from homology"/>
<name>A0ABQ5UJT3_9HYPH</name>
<dbReference type="PANTHER" id="PTHR43780">
    <property type="entry name" value="1-AMINOCYCLOPROPANE-1-CARBOXYLATE DEAMINASE-RELATED"/>
    <property type="match status" value="1"/>
</dbReference>
<dbReference type="InterPro" id="IPR036052">
    <property type="entry name" value="TrpB-like_PALP_sf"/>
</dbReference>
<gene>
    <name evidence="5" type="ORF">GCM10007913_40270</name>
</gene>
<dbReference type="InterPro" id="IPR001926">
    <property type="entry name" value="TrpB-like_PALP"/>
</dbReference>
<comment type="caution">
    <text evidence="5">The sequence shown here is derived from an EMBL/GenBank/DDBJ whole genome shotgun (WGS) entry which is preliminary data.</text>
</comment>
<evidence type="ECO:0000259" key="4">
    <source>
        <dbReference type="Pfam" id="PF00291"/>
    </source>
</evidence>
<dbReference type="PANTHER" id="PTHR43780:SF2">
    <property type="entry name" value="1-AMINOCYCLOPROPANE-1-CARBOXYLATE DEAMINASE-RELATED"/>
    <property type="match status" value="1"/>
</dbReference>
<reference evidence="5" key="1">
    <citation type="journal article" date="2014" name="Int. J. Syst. Evol. Microbiol.">
        <title>Complete genome of a new Firmicutes species belonging to the dominant human colonic microbiota ('Ruminococcus bicirculans') reveals two chromosomes and a selective capacity to utilize plant glucans.</title>
        <authorList>
            <consortium name="NISC Comparative Sequencing Program"/>
            <person name="Wegmann U."/>
            <person name="Louis P."/>
            <person name="Goesmann A."/>
            <person name="Henrissat B."/>
            <person name="Duncan S.H."/>
            <person name="Flint H.J."/>
        </authorList>
    </citation>
    <scope>NUCLEOTIDE SEQUENCE</scope>
    <source>
        <strain evidence="5">NBRC 103855</strain>
    </source>
</reference>
<dbReference type="InterPro" id="IPR027278">
    <property type="entry name" value="ACCD_DCysDesulf"/>
</dbReference>
<comment type="similarity">
    <text evidence="2">Belongs to the ACC deaminase/D-cysteine desulfhydrase family.</text>
</comment>
<protein>
    <submittedName>
        <fullName evidence="5">1-aminocyclopropane-1-carboxylate deaminase</fullName>
    </submittedName>
</protein>
<evidence type="ECO:0000256" key="1">
    <source>
        <dbReference type="ARBA" id="ARBA00001933"/>
    </source>
</evidence>
<dbReference type="PIRSF" id="PIRSF006278">
    <property type="entry name" value="ACCD_DCysDesulf"/>
    <property type="match status" value="1"/>
</dbReference>
<keyword evidence="3" id="KW-0663">Pyridoxal phosphate</keyword>
<evidence type="ECO:0000313" key="5">
    <source>
        <dbReference type="EMBL" id="GLQ12095.1"/>
    </source>
</evidence>
<evidence type="ECO:0000313" key="6">
    <source>
        <dbReference type="Proteomes" id="UP001161406"/>
    </source>
</evidence>
<reference evidence="5" key="2">
    <citation type="submission" date="2023-01" db="EMBL/GenBank/DDBJ databases">
        <title>Draft genome sequence of Devosia yakushimensis strain NBRC 103855.</title>
        <authorList>
            <person name="Sun Q."/>
            <person name="Mori K."/>
        </authorList>
    </citation>
    <scope>NUCLEOTIDE SEQUENCE</scope>
    <source>
        <strain evidence="5">NBRC 103855</strain>
    </source>
</reference>
<organism evidence="5 6">
    <name type="scientific">Devosia yakushimensis</name>
    <dbReference type="NCBI Taxonomy" id="470028"/>
    <lineage>
        <taxon>Bacteria</taxon>
        <taxon>Pseudomonadati</taxon>
        <taxon>Pseudomonadota</taxon>
        <taxon>Alphaproteobacteria</taxon>
        <taxon>Hyphomicrobiales</taxon>
        <taxon>Devosiaceae</taxon>
        <taxon>Devosia</taxon>
    </lineage>
</organism>
<dbReference type="EMBL" id="BSNG01000003">
    <property type="protein sequence ID" value="GLQ12095.1"/>
    <property type="molecule type" value="Genomic_DNA"/>
</dbReference>
<dbReference type="Pfam" id="PF00291">
    <property type="entry name" value="PALP"/>
    <property type="match status" value="1"/>
</dbReference>
<evidence type="ECO:0000256" key="2">
    <source>
        <dbReference type="ARBA" id="ARBA00008639"/>
    </source>
</evidence>
<accession>A0ABQ5UJT3</accession>
<dbReference type="RefSeq" id="WP_284393892.1">
    <property type="nucleotide sequence ID" value="NZ_BSNG01000003.1"/>
</dbReference>
<evidence type="ECO:0000256" key="3">
    <source>
        <dbReference type="ARBA" id="ARBA00022898"/>
    </source>
</evidence>
<dbReference type="Proteomes" id="UP001161406">
    <property type="component" value="Unassembled WGS sequence"/>
</dbReference>
<keyword evidence="6" id="KW-1185">Reference proteome</keyword>
<dbReference type="Gene3D" id="3.40.50.1100">
    <property type="match status" value="2"/>
</dbReference>
<comment type="cofactor">
    <cofactor evidence="1">
        <name>pyridoxal 5'-phosphate</name>
        <dbReference type="ChEBI" id="CHEBI:597326"/>
    </cofactor>
</comment>
<feature type="domain" description="Tryptophan synthase beta chain-like PALP" evidence="4">
    <location>
        <begin position="20"/>
        <end position="340"/>
    </location>
</feature>
<sequence>MTLDELEEYVTTLPRKRVGFYPTPLHKVENLSKKYGIELYLKREDLAGPAAASGSKVRLAEFIVGEALQNGVTHILTVGAYISNSATQLAAVAIQAGITPVLFLYDNLAEGFPKSWRGNLLVNKIMGVEVHCYPRSPSESQETIWDDKLYPAVARRKAELEAAGHTVMVAPAGVTHPASFPAHLLTYKEIQDQCRALGFKPDYLYHTTGTGGVLPAFAAAKLITADSTLIRSIAISSYRPDNYVSHDLIVSRVKTIYEQIGKPAPDDSEILDVLDIDQRFIGPDYAVPSDEGTAAIRELATSDAILLGPVYTGKGFAGLLAHIREGRVKPGEKVVFLHTGDTNNLFEDAAVTGLVAAG</sequence>
<dbReference type="SUPFAM" id="SSF53686">
    <property type="entry name" value="Tryptophan synthase beta subunit-like PLP-dependent enzymes"/>
    <property type="match status" value="1"/>
</dbReference>